<dbReference type="Gene3D" id="3.40.50.150">
    <property type="entry name" value="Vaccinia Virus protein VP39"/>
    <property type="match status" value="1"/>
</dbReference>
<dbReference type="InterPro" id="IPR008471">
    <property type="entry name" value="MnmC-like_methylTransf"/>
</dbReference>
<comment type="caution">
    <text evidence="2">The sequence shown here is derived from an EMBL/GenBank/DDBJ whole genome shotgun (WGS) entry which is preliminary data.</text>
</comment>
<name>A0AAW9ECD4_KLEAE</name>
<gene>
    <name evidence="2" type="ORF">SJ059_34075</name>
</gene>
<dbReference type="PANTHER" id="PTHR39963:SF1">
    <property type="entry name" value="MNMC-LIKE METHYLTRANSFERASE DOMAIN-CONTAINING PROTEIN"/>
    <property type="match status" value="1"/>
</dbReference>
<dbReference type="GO" id="GO:0016645">
    <property type="term" value="F:oxidoreductase activity, acting on the CH-NH group of donors"/>
    <property type="evidence" value="ECO:0007669"/>
    <property type="project" value="InterPro"/>
</dbReference>
<dbReference type="PANTHER" id="PTHR39963">
    <property type="entry name" value="SLL0983 PROTEIN"/>
    <property type="match status" value="1"/>
</dbReference>
<dbReference type="InterPro" id="IPR029063">
    <property type="entry name" value="SAM-dependent_MTases_sf"/>
</dbReference>
<dbReference type="EMBL" id="JAWZZT010002089">
    <property type="protein sequence ID" value="MDX7019452.1"/>
    <property type="molecule type" value="Genomic_DNA"/>
</dbReference>
<dbReference type="AlphaFoldDB" id="A0AAW9ECD4"/>
<proteinExistence type="predicted"/>
<evidence type="ECO:0000259" key="1">
    <source>
        <dbReference type="Pfam" id="PF05430"/>
    </source>
</evidence>
<accession>A0AAW9ECD4</accession>
<reference evidence="2" key="1">
    <citation type="submission" date="2023-11" db="EMBL/GenBank/DDBJ databases">
        <title>Detection of rare carbapenemases in Enterobacterales - comparison of two colorimetric and two CIM-based carbapenemase assays.</title>
        <authorList>
            <person name="Schaffarczyk L."/>
            <person name="Noster J."/>
            <person name="Stelzer Y."/>
            <person name="Sattler J."/>
            <person name="Gatermann S."/>
            <person name="Hamprecht A."/>
        </authorList>
    </citation>
    <scope>NUCLEOTIDE SEQUENCE</scope>
    <source>
        <strain evidence="2">CIM-Cont-037</strain>
    </source>
</reference>
<feature type="non-terminal residue" evidence="2">
    <location>
        <position position="77"/>
    </location>
</feature>
<feature type="non-terminal residue" evidence="2">
    <location>
        <position position="1"/>
    </location>
</feature>
<evidence type="ECO:0000313" key="3">
    <source>
        <dbReference type="Proteomes" id="UP001279012"/>
    </source>
</evidence>
<protein>
    <submittedName>
        <fullName evidence="2">MnmC family methyltransferase</fullName>
    </submittedName>
</protein>
<dbReference type="Proteomes" id="UP001279012">
    <property type="component" value="Unassembled WGS sequence"/>
</dbReference>
<evidence type="ECO:0000313" key="2">
    <source>
        <dbReference type="EMBL" id="MDX7019452.1"/>
    </source>
</evidence>
<organism evidence="2 3">
    <name type="scientific">Klebsiella aerogenes</name>
    <name type="common">Enterobacter aerogenes</name>
    <dbReference type="NCBI Taxonomy" id="548"/>
    <lineage>
        <taxon>Bacteria</taxon>
        <taxon>Pseudomonadati</taxon>
        <taxon>Pseudomonadota</taxon>
        <taxon>Gammaproteobacteria</taxon>
        <taxon>Enterobacterales</taxon>
        <taxon>Enterobacteriaceae</taxon>
        <taxon>Klebsiella/Raoultella group</taxon>
        <taxon>Klebsiella</taxon>
    </lineage>
</organism>
<feature type="domain" description="MnmC-like methyltransferase" evidence="1">
    <location>
        <begin position="1"/>
        <end position="77"/>
    </location>
</feature>
<keyword evidence="2" id="KW-0808">Transferase</keyword>
<dbReference type="Pfam" id="PF05430">
    <property type="entry name" value="Methyltransf_30"/>
    <property type="match status" value="1"/>
</dbReference>
<sequence length="77" mass="8700">LWFGDINTLLPQTRQALHNKVDAWFLDGFAPSKNPQMWSETLFQAMADSMRENGTFATFTAAGIVKRGLQHVGFEIK</sequence>
<dbReference type="GO" id="GO:0008168">
    <property type="term" value="F:methyltransferase activity"/>
    <property type="evidence" value="ECO:0007669"/>
    <property type="project" value="UniProtKB-KW"/>
</dbReference>
<dbReference type="GO" id="GO:0032259">
    <property type="term" value="P:methylation"/>
    <property type="evidence" value="ECO:0007669"/>
    <property type="project" value="UniProtKB-KW"/>
</dbReference>
<keyword evidence="2" id="KW-0489">Methyltransferase</keyword>